<dbReference type="Pfam" id="PF00690">
    <property type="entry name" value="Cation_ATPase_N"/>
    <property type="match status" value="1"/>
</dbReference>
<dbReference type="RefSeq" id="WP_250927520.1">
    <property type="nucleotide sequence ID" value="NZ_JAMQBK010000014.1"/>
</dbReference>
<reference evidence="2 3" key="1">
    <citation type="journal article" date="2022" name="Syst. Appl. Microbiol.">
        <title>Rhodopirellula aestuarii sp. nov., a novel member of the genus Rhodopirellula isolated from brackish sediments collected in the Tagus River estuary, Portugal.</title>
        <authorList>
            <person name="Vitorino I.R."/>
            <person name="Klimek D."/>
            <person name="Calusinska M."/>
            <person name="Lobo-da-Cunha A."/>
            <person name="Vasconcelos V."/>
            <person name="Lage O.M."/>
        </authorList>
    </citation>
    <scope>NUCLEOTIDE SEQUENCE [LARGE SCALE GENOMIC DNA]</scope>
    <source>
        <strain evidence="2 3">ICT_H3.1</strain>
    </source>
</reference>
<name>A0ABT0TZ98_9BACT</name>
<accession>A0ABT0TZ98</accession>
<evidence type="ECO:0000313" key="2">
    <source>
        <dbReference type="EMBL" id="MCM2369850.1"/>
    </source>
</evidence>
<feature type="domain" description="Cation-transporting P-type ATPase N-terminal" evidence="1">
    <location>
        <begin position="33"/>
        <end position="111"/>
    </location>
</feature>
<dbReference type="Proteomes" id="UP001202961">
    <property type="component" value="Unassembled WGS sequence"/>
</dbReference>
<evidence type="ECO:0000259" key="1">
    <source>
        <dbReference type="SMART" id="SM00831"/>
    </source>
</evidence>
<organism evidence="2 3">
    <name type="scientific">Aporhodopirellula aestuarii</name>
    <dbReference type="NCBI Taxonomy" id="2950107"/>
    <lineage>
        <taxon>Bacteria</taxon>
        <taxon>Pseudomonadati</taxon>
        <taxon>Planctomycetota</taxon>
        <taxon>Planctomycetia</taxon>
        <taxon>Pirellulales</taxon>
        <taxon>Pirellulaceae</taxon>
        <taxon>Aporhodopirellula</taxon>
    </lineage>
</organism>
<dbReference type="SUPFAM" id="SSF81665">
    <property type="entry name" value="Calcium ATPase, transmembrane domain M"/>
    <property type="match status" value="1"/>
</dbReference>
<protein>
    <submittedName>
        <fullName evidence="2">Cation-transporting P-type ATPase</fullName>
    </submittedName>
</protein>
<dbReference type="InterPro" id="IPR004014">
    <property type="entry name" value="ATPase_P-typ_cation-transptr_N"/>
</dbReference>
<gene>
    <name evidence="2" type="ORF">NB063_04360</name>
</gene>
<keyword evidence="3" id="KW-1185">Reference proteome</keyword>
<dbReference type="InterPro" id="IPR023298">
    <property type="entry name" value="ATPase_P-typ_TM_dom_sf"/>
</dbReference>
<dbReference type="SMART" id="SM00831">
    <property type="entry name" value="Cation_ATPase_N"/>
    <property type="match status" value="1"/>
</dbReference>
<evidence type="ECO:0000313" key="3">
    <source>
        <dbReference type="Proteomes" id="UP001202961"/>
    </source>
</evidence>
<proteinExistence type="predicted"/>
<sequence length="111" mass="12193">MLIRIDLESNFEATALLSDDSRSHLPSLESFADGYSRTDAVEKLVERIQASTSSGIRGEEAAERLATGGANTLQSGDVVRRYQVLVRQLKDVLIQILLIAGSRVHRSACDY</sequence>
<comment type="caution">
    <text evidence="2">The sequence shown here is derived from an EMBL/GenBank/DDBJ whole genome shotgun (WGS) entry which is preliminary data.</text>
</comment>
<dbReference type="EMBL" id="JAMQBK010000014">
    <property type="protein sequence ID" value="MCM2369850.1"/>
    <property type="molecule type" value="Genomic_DNA"/>
</dbReference>